<protein>
    <submittedName>
        <fullName evidence="1">Uncharacterized protein</fullName>
    </submittedName>
</protein>
<gene>
    <name evidence="1" type="ORF">NLG97_g4610</name>
</gene>
<reference evidence="1" key="1">
    <citation type="submission" date="2022-07" db="EMBL/GenBank/DDBJ databases">
        <title>Genome Sequence of Lecanicillium saksenae.</title>
        <authorList>
            <person name="Buettner E."/>
        </authorList>
    </citation>
    <scope>NUCLEOTIDE SEQUENCE</scope>
    <source>
        <strain evidence="1">VT-O1</strain>
    </source>
</reference>
<dbReference type="EMBL" id="JANAKD010000466">
    <property type="protein sequence ID" value="KAJ3493635.1"/>
    <property type="molecule type" value="Genomic_DNA"/>
</dbReference>
<proteinExistence type="predicted"/>
<evidence type="ECO:0000313" key="2">
    <source>
        <dbReference type="Proteomes" id="UP001148737"/>
    </source>
</evidence>
<dbReference type="Proteomes" id="UP001148737">
    <property type="component" value="Unassembled WGS sequence"/>
</dbReference>
<name>A0ACC1QVD4_9HYPO</name>
<accession>A0ACC1QVD4</accession>
<sequence length="398" mass="44121">MCVEKPSIIALKLPGEQRLDGSTVSWITVRSQVHTRKRIKHTISTGCALLPVANAEHEVQLSGESSTPTSEVPKIIRHCLQLRGRKRLAATSTRQLFWEALSGICSRTIQHPDSQVNRLCISPDKRYLAAAGNQAVKLYDIKSTNPTPLLTFEGHTGNITGVAFHCEGKWMVTSSEDGTVKIWETRTGAVQRSYSHGCPVNDVVIHPNQGEIISCDRSGYVRVWDLAENTCAHELTPEADVSVSSVTVASDGTLLCAANNSGNVFIWKIEQEYNGTCMVPVTHFSAHKEYITRILLSPDVKKLATCSADHTAKIWEIKESHSRPGEQPKALPLEATLTGHQRWVWDCAFSADSAYLVTACSDHYARLWELHSQQIIRQYNGHHRGAVCVALNDYSETR</sequence>
<keyword evidence="2" id="KW-1185">Reference proteome</keyword>
<comment type="caution">
    <text evidence="1">The sequence shown here is derived from an EMBL/GenBank/DDBJ whole genome shotgun (WGS) entry which is preliminary data.</text>
</comment>
<evidence type="ECO:0000313" key="1">
    <source>
        <dbReference type="EMBL" id="KAJ3493635.1"/>
    </source>
</evidence>
<organism evidence="1 2">
    <name type="scientific">Lecanicillium saksenae</name>
    <dbReference type="NCBI Taxonomy" id="468837"/>
    <lineage>
        <taxon>Eukaryota</taxon>
        <taxon>Fungi</taxon>
        <taxon>Dikarya</taxon>
        <taxon>Ascomycota</taxon>
        <taxon>Pezizomycotina</taxon>
        <taxon>Sordariomycetes</taxon>
        <taxon>Hypocreomycetidae</taxon>
        <taxon>Hypocreales</taxon>
        <taxon>Cordycipitaceae</taxon>
        <taxon>Lecanicillium</taxon>
    </lineage>
</organism>